<dbReference type="SUPFAM" id="SSF46955">
    <property type="entry name" value="Putative DNA-binding domain"/>
    <property type="match status" value="1"/>
</dbReference>
<dbReference type="PANTHER" id="PTHR30204">
    <property type="entry name" value="REDOX-CYCLING DRUG-SENSING TRANSCRIPTIONAL ACTIVATOR SOXR"/>
    <property type="match status" value="1"/>
</dbReference>
<dbReference type="PRINTS" id="PR00040">
    <property type="entry name" value="HTHMERR"/>
</dbReference>
<comment type="caution">
    <text evidence="3">The sequence shown here is derived from an EMBL/GenBank/DDBJ whole genome shotgun (WGS) entry which is preliminary data.</text>
</comment>
<sequence>MTQQVEEELTIQQVTEATGVNAYTLRYYERIGLLDGVERASSGHRRYTNQDMAWISMLRRLRSTGMSIRKMQEFANLRRQGEKSLEQRLAFLEQHQQEVLERLHETEAHLAVIDAKIKLHRAQIARKKEVELECFNIGELTAAEHLAMLEDKIARVESQ</sequence>
<dbReference type="SMART" id="SM00422">
    <property type="entry name" value="HTH_MERR"/>
    <property type="match status" value="1"/>
</dbReference>
<name>A0A8J3I3H2_9CHLR</name>
<dbReference type="Proteomes" id="UP000612362">
    <property type="component" value="Unassembled WGS sequence"/>
</dbReference>
<evidence type="ECO:0000256" key="1">
    <source>
        <dbReference type="ARBA" id="ARBA00023125"/>
    </source>
</evidence>
<proteinExistence type="predicted"/>
<protein>
    <recommendedName>
        <fullName evidence="2">HTH merR-type domain-containing protein</fullName>
    </recommendedName>
</protein>
<keyword evidence="4" id="KW-1185">Reference proteome</keyword>
<dbReference type="GO" id="GO:0003700">
    <property type="term" value="F:DNA-binding transcription factor activity"/>
    <property type="evidence" value="ECO:0007669"/>
    <property type="project" value="InterPro"/>
</dbReference>
<organism evidence="3 4">
    <name type="scientific">Ktedonospora formicarum</name>
    <dbReference type="NCBI Taxonomy" id="2778364"/>
    <lineage>
        <taxon>Bacteria</taxon>
        <taxon>Bacillati</taxon>
        <taxon>Chloroflexota</taxon>
        <taxon>Ktedonobacteria</taxon>
        <taxon>Ktedonobacterales</taxon>
        <taxon>Ktedonobacteraceae</taxon>
        <taxon>Ktedonospora</taxon>
    </lineage>
</organism>
<dbReference type="Pfam" id="PF13411">
    <property type="entry name" value="MerR_1"/>
    <property type="match status" value="1"/>
</dbReference>
<dbReference type="CDD" id="cd01109">
    <property type="entry name" value="HTH_YyaN"/>
    <property type="match status" value="1"/>
</dbReference>
<reference evidence="3" key="1">
    <citation type="submission" date="2020-10" db="EMBL/GenBank/DDBJ databases">
        <title>Taxonomic study of unclassified bacteria belonging to the class Ktedonobacteria.</title>
        <authorList>
            <person name="Yabe S."/>
            <person name="Wang C.M."/>
            <person name="Zheng Y."/>
            <person name="Sakai Y."/>
            <person name="Cavaletti L."/>
            <person name="Monciardini P."/>
            <person name="Donadio S."/>
        </authorList>
    </citation>
    <scope>NUCLEOTIDE SEQUENCE</scope>
    <source>
        <strain evidence="3">SOSP1-1</strain>
    </source>
</reference>
<evidence type="ECO:0000313" key="3">
    <source>
        <dbReference type="EMBL" id="GHO46185.1"/>
    </source>
</evidence>
<dbReference type="PANTHER" id="PTHR30204:SF98">
    <property type="entry name" value="HTH-TYPE TRANSCRIPTIONAL REGULATOR ADHR"/>
    <property type="match status" value="1"/>
</dbReference>
<dbReference type="InterPro" id="IPR000551">
    <property type="entry name" value="MerR-type_HTH_dom"/>
</dbReference>
<dbReference type="AlphaFoldDB" id="A0A8J3I3H2"/>
<evidence type="ECO:0000259" key="2">
    <source>
        <dbReference type="PROSITE" id="PS50937"/>
    </source>
</evidence>
<dbReference type="GO" id="GO:0003677">
    <property type="term" value="F:DNA binding"/>
    <property type="evidence" value="ECO:0007669"/>
    <property type="project" value="UniProtKB-KW"/>
</dbReference>
<accession>A0A8J3I3H2</accession>
<dbReference type="Gene3D" id="1.10.1660.10">
    <property type="match status" value="1"/>
</dbReference>
<dbReference type="InterPro" id="IPR009061">
    <property type="entry name" value="DNA-bd_dom_put_sf"/>
</dbReference>
<feature type="domain" description="HTH merR-type" evidence="2">
    <location>
        <begin position="8"/>
        <end position="77"/>
    </location>
</feature>
<dbReference type="InterPro" id="IPR047057">
    <property type="entry name" value="MerR_fam"/>
</dbReference>
<evidence type="ECO:0000313" key="4">
    <source>
        <dbReference type="Proteomes" id="UP000612362"/>
    </source>
</evidence>
<dbReference type="PROSITE" id="PS50937">
    <property type="entry name" value="HTH_MERR_2"/>
    <property type="match status" value="1"/>
</dbReference>
<gene>
    <name evidence="3" type="ORF">KSX_43480</name>
</gene>
<keyword evidence="1" id="KW-0238">DNA-binding</keyword>
<dbReference type="RefSeq" id="WP_220195579.1">
    <property type="nucleotide sequence ID" value="NZ_BNJF01000002.1"/>
</dbReference>
<dbReference type="EMBL" id="BNJF01000002">
    <property type="protein sequence ID" value="GHO46185.1"/>
    <property type="molecule type" value="Genomic_DNA"/>
</dbReference>